<dbReference type="EMBL" id="CP031165">
    <property type="protein sequence ID" value="AXV07675.1"/>
    <property type="molecule type" value="Genomic_DNA"/>
</dbReference>
<dbReference type="SUPFAM" id="SSF88659">
    <property type="entry name" value="Sigma3 and sigma4 domains of RNA polymerase sigma factors"/>
    <property type="match status" value="2"/>
</dbReference>
<dbReference type="Proteomes" id="UP000264006">
    <property type="component" value="Chromosome"/>
</dbReference>
<dbReference type="Pfam" id="PF04545">
    <property type="entry name" value="Sigma70_r4"/>
    <property type="match status" value="1"/>
</dbReference>
<dbReference type="InterPro" id="IPR013325">
    <property type="entry name" value="RNA_pol_sigma_r2"/>
</dbReference>
<dbReference type="InterPro" id="IPR014284">
    <property type="entry name" value="RNA_pol_sigma-70_dom"/>
</dbReference>
<dbReference type="Pfam" id="PF04539">
    <property type="entry name" value="Sigma70_r3"/>
    <property type="match status" value="1"/>
</dbReference>
<dbReference type="Gene3D" id="1.10.10.10">
    <property type="entry name" value="Winged helix-like DNA-binding domain superfamily/Winged helix DNA-binding domain"/>
    <property type="match status" value="2"/>
</dbReference>
<dbReference type="InterPro" id="IPR007627">
    <property type="entry name" value="RNA_pol_sigma70_r2"/>
</dbReference>
<dbReference type="Pfam" id="PF00140">
    <property type="entry name" value="Sigma70_r1_2"/>
    <property type="match status" value="1"/>
</dbReference>
<dbReference type="InterPro" id="IPR050239">
    <property type="entry name" value="Sigma-70_RNA_pol_init_factors"/>
</dbReference>
<keyword evidence="3" id="KW-0238">DNA-binding</keyword>
<evidence type="ECO:0000256" key="4">
    <source>
        <dbReference type="ARBA" id="ARBA00023163"/>
    </source>
</evidence>
<accession>A0A346XZM8</accession>
<dbReference type="RefSeq" id="WP_164710562.1">
    <property type="nucleotide sequence ID" value="NZ_CAXIBR010000138.1"/>
</dbReference>
<dbReference type="InterPro" id="IPR009042">
    <property type="entry name" value="RNA_pol_sigma70_r1_2"/>
</dbReference>
<evidence type="ECO:0000256" key="1">
    <source>
        <dbReference type="ARBA" id="ARBA00023015"/>
    </source>
</evidence>
<dbReference type="InterPro" id="IPR007630">
    <property type="entry name" value="RNA_pol_sigma70_r4"/>
</dbReference>
<dbReference type="AlphaFoldDB" id="A0A346XZM8"/>
<gene>
    <name evidence="6" type="ORF">DVS28_a2996</name>
</gene>
<dbReference type="GO" id="GO:0006352">
    <property type="term" value="P:DNA-templated transcription initiation"/>
    <property type="evidence" value="ECO:0007669"/>
    <property type="project" value="InterPro"/>
</dbReference>
<evidence type="ECO:0000259" key="5">
    <source>
        <dbReference type="PROSITE" id="PS00715"/>
    </source>
</evidence>
<dbReference type="PANTHER" id="PTHR30603:SF47">
    <property type="entry name" value="RNA POLYMERASE SIGMA FACTOR SIGD, CHLOROPLASTIC"/>
    <property type="match status" value="1"/>
</dbReference>
<dbReference type="InterPro" id="IPR036388">
    <property type="entry name" value="WH-like_DNA-bd_sf"/>
</dbReference>
<dbReference type="GO" id="GO:0016987">
    <property type="term" value="F:sigma factor activity"/>
    <property type="evidence" value="ECO:0007669"/>
    <property type="project" value="UniProtKB-KW"/>
</dbReference>
<reference evidence="6 7" key="1">
    <citation type="submission" date="2018-09" db="EMBL/GenBank/DDBJ databases">
        <title>Complete genome sequence of Euzebya sp. DY32-46 isolated from seawater of Pacific Ocean.</title>
        <authorList>
            <person name="Xu L."/>
            <person name="Wu Y.-H."/>
            <person name="Xu X.-W."/>
        </authorList>
    </citation>
    <scope>NUCLEOTIDE SEQUENCE [LARGE SCALE GENOMIC DNA]</scope>
    <source>
        <strain evidence="6 7">DY32-46</strain>
    </source>
</reference>
<dbReference type="GO" id="GO:0003677">
    <property type="term" value="F:DNA binding"/>
    <property type="evidence" value="ECO:0007669"/>
    <property type="project" value="UniProtKB-KW"/>
</dbReference>
<name>A0A346XZM8_9ACTN</name>
<keyword evidence="7" id="KW-1185">Reference proteome</keyword>
<organism evidence="6 7">
    <name type="scientific">Euzebya pacifica</name>
    <dbReference type="NCBI Taxonomy" id="1608957"/>
    <lineage>
        <taxon>Bacteria</taxon>
        <taxon>Bacillati</taxon>
        <taxon>Actinomycetota</taxon>
        <taxon>Nitriliruptoria</taxon>
        <taxon>Euzebyales</taxon>
    </lineage>
</organism>
<evidence type="ECO:0000313" key="6">
    <source>
        <dbReference type="EMBL" id="AXV07675.1"/>
    </source>
</evidence>
<dbReference type="Gene3D" id="1.10.601.10">
    <property type="entry name" value="RNA Polymerase Primary Sigma Factor"/>
    <property type="match status" value="1"/>
</dbReference>
<dbReference type="PRINTS" id="PR00046">
    <property type="entry name" value="SIGMA70FCT"/>
</dbReference>
<dbReference type="SUPFAM" id="SSF88946">
    <property type="entry name" value="Sigma2 domain of RNA polymerase sigma factors"/>
    <property type="match status" value="1"/>
</dbReference>
<dbReference type="PROSITE" id="PS00715">
    <property type="entry name" value="SIGMA70_1"/>
    <property type="match status" value="1"/>
</dbReference>
<sequence>MKLHSSVPEDLLDLYFGELGKVALLTAADEVRLAKAIEAGVEARARLDDEDEVLSAQERMQLQIVSDAGEAAFDHFVNANLRLVVSVASKFSKRSQLGLDELIQEGNLGLIRAVEKFDWRRGFKFSTYATWWIRQAIQRGVAASERTIRLPVALHDALVKVRAARARLEAINGDEPTIAELAEATRLSEHRVRRALDADKTVTSLDRKVGHDSDASEMADFVAIAEDAPAEEVVEAEFNRHMLSVAEHRLDERSWYVITRRYGLDGRMILTLDALGKELGLSRESVRKIETQALNRLQKELRAA</sequence>
<proteinExistence type="predicted"/>
<keyword evidence="2" id="KW-0731">Sigma factor</keyword>
<keyword evidence="4" id="KW-0804">Transcription</keyword>
<dbReference type="InterPro" id="IPR013324">
    <property type="entry name" value="RNA_pol_sigma_r3/r4-like"/>
</dbReference>
<dbReference type="NCBIfam" id="TIGR02937">
    <property type="entry name" value="sigma70-ECF"/>
    <property type="match status" value="1"/>
</dbReference>
<dbReference type="InterPro" id="IPR007624">
    <property type="entry name" value="RNA_pol_sigma70_r3"/>
</dbReference>
<dbReference type="Pfam" id="PF04542">
    <property type="entry name" value="Sigma70_r2"/>
    <property type="match status" value="1"/>
</dbReference>
<evidence type="ECO:0000313" key="7">
    <source>
        <dbReference type="Proteomes" id="UP000264006"/>
    </source>
</evidence>
<evidence type="ECO:0000256" key="2">
    <source>
        <dbReference type="ARBA" id="ARBA00023082"/>
    </source>
</evidence>
<evidence type="ECO:0000256" key="3">
    <source>
        <dbReference type="ARBA" id="ARBA00023125"/>
    </source>
</evidence>
<dbReference type="KEGG" id="euz:DVS28_a2996"/>
<keyword evidence="1" id="KW-0805">Transcription regulation</keyword>
<feature type="domain" description="RNA polymerase sigma-70" evidence="5">
    <location>
        <begin position="101"/>
        <end position="114"/>
    </location>
</feature>
<dbReference type="PANTHER" id="PTHR30603">
    <property type="entry name" value="RNA POLYMERASE SIGMA FACTOR RPO"/>
    <property type="match status" value="1"/>
</dbReference>
<protein>
    <submittedName>
        <fullName evidence="6">RNA polymerase sigma factor RpoD</fullName>
    </submittedName>
</protein>
<dbReference type="InterPro" id="IPR000943">
    <property type="entry name" value="RNA_pol_sigma70"/>
</dbReference>